<reference evidence="9 10" key="1">
    <citation type="submission" date="2023-03" db="EMBL/GenBank/DDBJ databases">
        <title>Novosphingobium cyanobacteriorum sp. nov., isolated from a eutrophic reservoir during the Microcystis bloom period.</title>
        <authorList>
            <person name="Kang M."/>
            <person name="Le V."/>
            <person name="Ko S.-R."/>
            <person name="Lee S.-A."/>
            <person name="Ahn C.-Y."/>
        </authorList>
    </citation>
    <scope>NUCLEOTIDE SEQUENCE [LARGE SCALE GENOMIC DNA]</scope>
    <source>
        <strain evidence="9 10">HBC54</strain>
    </source>
</reference>
<dbReference type="RefSeq" id="WP_277278800.1">
    <property type="nucleotide sequence ID" value="NZ_JAROCY010000012.1"/>
</dbReference>
<name>A0ABT6CK61_9SPHN</name>
<keyword evidence="4" id="KW-0813">Transport</keyword>
<comment type="similarity">
    <text evidence="2">Belongs to the FliH family.</text>
</comment>
<keyword evidence="5" id="KW-1005">Bacterial flagellum biogenesis</keyword>
<evidence type="ECO:0000256" key="4">
    <source>
        <dbReference type="ARBA" id="ARBA00022448"/>
    </source>
</evidence>
<evidence type="ECO:0000256" key="2">
    <source>
        <dbReference type="ARBA" id="ARBA00006602"/>
    </source>
</evidence>
<dbReference type="EMBL" id="JAROCY010000012">
    <property type="protein sequence ID" value="MDF8334282.1"/>
    <property type="molecule type" value="Genomic_DNA"/>
</dbReference>
<dbReference type="Proteomes" id="UP001222770">
    <property type="component" value="Unassembled WGS sequence"/>
</dbReference>
<dbReference type="PANTHER" id="PTHR34982:SF1">
    <property type="entry name" value="FLAGELLAR ASSEMBLY PROTEIN FLIH"/>
    <property type="match status" value="1"/>
</dbReference>
<organism evidence="9 10">
    <name type="scientific">Novosphingobium cyanobacteriorum</name>
    <dbReference type="NCBI Taxonomy" id="3024215"/>
    <lineage>
        <taxon>Bacteria</taxon>
        <taxon>Pseudomonadati</taxon>
        <taxon>Pseudomonadota</taxon>
        <taxon>Alphaproteobacteria</taxon>
        <taxon>Sphingomonadales</taxon>
        <taxon>Sphingomonadaceae</taxon>
        <taxon>Novosphingobium</taxon>
    </lineage>
</organism>
<accession>A0ABT6CK61</accession>
<evidence type="ECO:0000256" key="1">
    <source>
        <dbReference type="ARBA" id="ARBA00003041"/>
    </source>
</evidence>
<evidence type="ECO:0000256" key="7">
    <source>
        <dbReference type="ARBA" id="ARBA00023225"/>
    </source>
</evidence>
<evidence type="ECO:0000256" key="6">
    <source>
        <dbReference type="ARBA" id="ARBA00022927"/>
    </source>
</evidence>
<proteinExistence type="inferred from homology"/>
<dbReference type="InterPro" id="IPR018035">
    <property type="entry name" value="Flagellar_FliH/T3SS_HrpE"/>
</dbReference>
<keyword evidence="6" id="KW-0653">Protein transport</keyword>
<evidence type="ECO:0000313" key="10">
    <source>
        <dbReference type="Proteomes" id="UP001222770"/>
    </source>
</evidence>
<dbReference type="Pfam" id="PF02108">
    <property type="entry name" value="FliH"/>
    <property type="match status" value="1"/>
</dbReference>
<dbReference type="InterPro" id="IPR051472">
    <property type="entry name" value="T3SS_Stator/FliH"/>
</dbReference>
<protein>
    <recommendedName>
        <fullName evidence="3">Flagellar assembly protein FliH</fullName>
    </recommendedName>
</protein>
<feature type="domain" description="Flagellar assembly protein FliH/Type III secretion system HrpE" evidence="8">
    <location>
        <begin position="75"/>
        <end position="187"/>
    </location>
</feature>
<evidence type="ECO:0000313" key="9">
    <source>
        <dbReference type="EMBL" id="MDF8334282.1"/>
    </source>
</evidence>
<evidence type="ECO:0000256" key="5">
    <source>
        <dbReference type="ARBA" id="ARBA00022795"/>
    </source>
</evidence>
<evidence type="ECO:0000259" key="8">
    <source>
        <dbReference type="Pfam" id="PF02108"/>
    </source>
</evidence>
<dbReference type="PANTHER" id="PTHR34982">
    <property type="entry name" value="YOP PROTEINS TRANSLOCATION PROTEIN L"/>
    <property type="match status" value="1"/>
</dbReference>
<keyword evidence="10" id="KW-1185">Reference proteome</keyword>
<evidence type="ECO:0000256" key="3">
    <source>
        <dbReference type="ARBA" id="ARBA00016507"/>
    </source>
</evidence>
<sequence>MSEQPRSDFSPIRLPLSALGGGTRGFLQDSRFTRGIVPAATVPEPMHEEEDPVARAFADGYAQGADDARTALMAEMAEADAARHQIETTLARMDEDASRLFEERLRETVKALCEAVIAPAAIDAEGLARRVATAAGMFARASDERVIRLHPEDLALVHARLPEEWHCEPDPSLERGSVRVEGPQGGVEDGPVQWRAAIEEALRAC</sequence>
<comment type="caution">
    <text evidence="9">The sequence shown here is derived from an EMBL/GenBank/DDBJ whole genome shotgun (WGS) entry which is preliminary data.</text>
</comment>
<keyword evidence="7" id="KW-1006">Bacterial flagellum protein export</keyword>
<comment type="function">
    <text evidence="1">Needed for flagellar regrowth and assembly.</text>
</comment>
<gene>
    <name evidence="9" type="ORF">POM99_13800</name>
</gene>